<feature type="region of interest" description="Disordered" evidence="2">
    <location>
        <begin position="1633"/>
        <end position="1777"/>
    </location>
</feature>
<evidence type="ECO:0000313" key="4">
    <source>
        <dbReference type="Proteomes" id="UP000001194"/>
    </source>
</evidence>
<dbReference type="InParanoid" id="B0CZE5"/>
<feature type="region of interest" description="Disordered" evidence="2">
    <location>
        <begin position="1448"/>
        <end position="1476"/>
    </location>
</feature>
<feature type="compositionally biased region" description="Polar residues" evidence="2">
    <location>
        <begin position="1727"/>
        <end position="1740"/>
    </location>
</feature>
<feature type="compositionally biased region" description="Basic and acidic residues" evidence="2">
    <location>
        <begin position="1005"/>
        <end position="1029"/>
    </location>
</feature>
<feature type="compositionally biased region" description="Acidic residues" evidence="2">
    <location>
        <begin position="970"/>
        <end position="979"/>
    </location>
</feature>
<feature type="region of interest" description="Disordered" evidence="2">
    <location>
        <begin position="835"/>
        <end position="865"/>
    </location>
</feature>
<accession>B0CZE5</accession>
<feature type="compositionally biased region" description="Basic and acidic residues" evidence="2">
    <location>
        <begin position="1081"/>
        <end position="1100"/>
    </location>
</feature>
<feature type="compositionally biased region" description="Acidic residues" evidence="2">
    <location>
        <begin position="847"/>
        <end position="857"/>
    </location>
</feature>
<evidence type="ECO:0000256" key="1">
    <source>
        <dbReference type="ARBA" id="ARBA00022581"/>
    </source>
</evidence>
<feature type="compositionally biased region" description="Polar residues" evidence="2">
    <location>
        <begin position="1849"/>
        <end position="1860"/>
    </location>
</feature>
<feature type="compositionally biased region" description="Basic residues" evidence="2">
    <location>
        <begin position="1145"/>
        <end position="1157"/>
    </location>
</feature>
<keyword evidence="1" id="KW-0945">Host-virus interaction</keyword>
<name>B0CZE5_LACBS</name>
<gene>
    <name evidence="3" type="ORF">LACBIDRAFT_323186</name>
</gene>
<keyword evidence="4" id="KW-1185">Reference proteome</keyword>
<dbReference type="PANTHER" id="PTHR13037:SF24">
    <property type="entry name" value="POLYCOMB PROTEIN PCL-RELATED"/>
    <property type="match status" value="1"/>
</dbReference>
<dbReference type="EMBL" id="DS547094">
    <property type="protein sequence ID" value="EDR12606.1"/>
    <property type="molecule type" value="Genomic_DNA"/>
</dbReference>
<feature type="compositionally biased region" description="Polar residues" evidence="2">
    <location>
        <begin position="475"/>
        <end position="485"/>
    </location>
</feature>
<feature type="compositionally biased region" description="Basic and acidic residues" evidence="2">
    <location>
        <begin position="394"/>
        <end position="404"/>
    </location>
</feature>
<dbReference type="RefSeq" id="XP_001876870.1">
    <property type="nucleotide sequence ID" value="XM_001876835.1"/>
</dbReference>
<dbReference type="HOGENOM" id="CLU_232209_0_0_1"/>
<dbReference type="Proteomes" id="UP000001194">
    <property type="component" value="Unassembled WGS sequence"/>
</dbReference>
<evidence type="ECO:0000313" key="3">
    <source>
        <dbReference type="EMBL" id="EDR12606.1"/>
    </source>
</evidence>
<dbReference type="KEGG" id="lbc:LACBIDRAFT_323186"/>
<feature type="region of interest" description="Disordered" evidence="2">
    <location>
        <begin position="608"/>
        <end position="632"/>
    </location>
</feature>
<protein>
    <submittedName>
        <fullName evidence="3">Predicted protein</fullName>
    </submittedName>
</protein>
<feature type="region of interest" description="Disordered" evidence="2">
    <location>
        <begin position="468"/>
        <end position="487"/>
    </location>
</feature>
<organism evidence="4">
    <name type="scientific">Laccaria bicolor (strain S238N-H82 / ATCC MYA-4686)</name>
    <name type="common">Bicoloured deceiver</name>
    <name type="synonym">Laccaria laccata var. bicolor</name>
    <dbReference type="NCBI Taxonomy" id="486041"/>
    <lineage>
        <taxon>Eukaryota</taxon>
        <taxon>Fungi</taxon>
        <taxon>Dikarya</taxon>
        <taxon>Basidiomycota</taxon>
        <taxon>Agaricomycotina</taxon>
        <taxon>Agaricomycetes</taxon>
        <taxon>Agaricomycetidae</taxon>
        <taxon>Agaricales</taxon>
        <taxon>Agaricineae</taxon>
        <taxon>Hydnangiaceae</taxon>
        <taxon>Laccaria</taxon>
    </lineage>
</organism>
<feature type="compositionally biased region" description="Basic residues" evidence="2">
    <location>
        <begin position="1218"/>
        <end position="1231"/>
    </location>
</feature>
<feature type="region of interest" description="Disordered" evidence="2">
    <location>
        <begin position="498"/>
        <end position="534"/>
    </location>
</feature>
<dbReference type="GeneID" id="6072416"/>
<feature type="region of interest" description="Disordered" evidence="2">
    <location>
        <begin position="959"/>
        <end position="1237"/>
    </location>
</feature>
<feature type="region of interest" description="Disordered" evidence="2">
    <location>
        <begin position="394"/>
        <end position="415"/>
    </location>
</feature>
<reference evidence="3 4" key="1">
    <citation type="journal article" date="2008" name="Nature">
        <title>The genome of Laccaria bicolor provides insights into mycorrhizal symbiosis.</title>
        <authorList>
            <person name="Martin F."/>
            <person name="Aerts A."/>
            <person name="Ahren D."/>
            <person name="Brun A."/>
            <person name="Danchin E.G.J."/>
            <person name="Duchaussoy F."/>
            <person name="Gibon J."/>
            <person name="Kohler A."/>
            <person name="Lindquist E."/>
            <person name="Pereda V."/>
            <person name="Salamov A."/>
            <person name="Shapiro H.J."/>
            <person name="Wuyts J."/>
            <person name="Blaudez D."/>
            <person name="Buee M."/>
            <person name="Brokstein P."/>
            <person name="Canbaeck B."/>
            <person name="Cohen D."/>
            <person name="Courty P.E."/>
            <person name="Coutinho P.M."/>
            <person name="Delaruelle C."/>
            <person name="Detter J.C."/>
            <person name="Deveau A."/>
            <person name="DiFazio S."/>
            <person name="Duplessis S."/>
            <person name="Fraissinet-Tachet L."/>
            <person name="Lucic E."/>
            <person name="Frey-Klett P."/>
            <person name="Fourrey C."/>
            <person name="Feussner I."/>
            <person name="Gay G."/>
            <person name="Grimwood J."/>
            <person name="Hoegger P.J."/>
            <person name="Jain P."/>
            <person name="Kilaru S."/>
            <person name="Labbe J."/>
            <person name="Lin Y.C."/>
            <person name="Legue V."/>
            <person name="Le Tacon F."/>
            <person name="Marmeisse R."/>
            <person name="Melayah D."/>
            <person name="Montanini B."/>
            <person name="Muratet M."/>
            <person name="Nehls U."/>
            <person name="Niculita-Hirzel H."/>
            <person name="Oudot-Le Secq M.P."/>
            <person name="Peter M."/>
            <person name="Quesneville H."/>
            <person name="Rajashekar B."/>
            <person name="Reich M."/>
            <person name="Rouhier N."/>
            <person name="Schmutz J."/>
            <person name="Yin T."/>
            <person name="Chalot M."/>
            <person name="Henrissat B."/>
            <person name="Kuees U."/>
            <person name="Lucas S."/>
            <person name="Van de Peer Y."/>
            <person name="Podila G.K."/>
            <person name="Polle A."/>
            <person name="Pukkila P.J."/>
            <person name="Richardson P.M."/>
            <person name="Rouze P."/>
            <person name="Sanders I.R."/>
            <person name="Stajich J.E."/>
            <person name="Tunlid A."/>
            <person name="Tuskan G."/>
            <person name="Grigoriev I.V."/>
        </authorList>
    </citation>
    <scope>NUCLEOTIDE SEQUENCE [LARGE SCALE GENOMIC DNA]</scope>
    <source>
        <strain evidence="4">S238N-H82 / ATCC MYA-4686</strain>
    </source>
</reference>
<feature type="compositionally biased region" description="Basic residues" evidence="2">
    <location>
        <begin position="1030"/>
        <end position="1042"/>
    </location>
</feature>
<feature type="compositionally biased region" description="Basic residues" evidence="2">
    <location>
        <begin position="1126"/>
        <end position="1135"/>
    </location>
</feature>
<sequence length="2113" mass="232658">METCTSLLMDPSCVTESQLPFRTTDKVVAMKVAVNEQQEVRIANEIAEMIAKPIYGDTSVDDVWNKLEPEEPPNIPLSGAEHVPIHLPPGARVKGNKILVYISSAVPYVNEMRATKSQTRCLLEFFNGTTQSLIPEDIVTSMGHNSPILRCSIIVDHHHFNSPLSPTLLPFRLALPTLLHVPFRPDASSRSLSSRRFFTFPLDLSSPSRDILSNIEASHSSTWQVLYSTKIIDRSSTCVSTLTTRSSRSLAPTPQSPTFSRARTIFHRPIQPPAGPTLRHRASNINTEYSQDSPCRLLHSRQINAALQSELVPSPSLSSDQRGPLVRVTFWPENFMLDLELYALHALEISNMGRWENPFSDASAKIAFHYTPLNPVFNSSVTFTEKCIHSEDLKPTDNHVHSEDLNPPPGRATQPRTKRLEFLAALDNDLISLYYIALTLTPKHATTQWKIPLEVMLPPSATDADTGGNVIGKSAPTQATGTPTRSRARKIAVPVVNTTINDPPTPAPSRPSWAKKNNSKAVKKIPPSESDPNLSVPMVDINIAVPVVNTTINDPPTPAPSRPSQAKKNNSKAVKKIPPSESNPNLSAPMVDINRIIVLEDGNEPLVNAEPSQSLGRSRDAALGPTQHNYPRQTAAPKANINQMMDLEASNSNLGVGEKVVASETEANSAMVKLTQTKSYHTYGLKQMVLNVADPDATPTQDLISRGNRVIDNLAVAAEDLFYNRDPKKRLSDFENSPPAHHADSAGGRGLSGSIGFGLPLSVQATLIAASARVSPPAEGSFSIKSTLIPTNDSSGVLPSSPISGPTQAVSRSHGLYTLRHRPDVPSLTLINPTLRYHEPKTPDPASSDEDFDSTMPEDDRLPLPLASSLPHPVTVYFCRIGRVMGGRGYIGHRSRIWKATDAHPAHQYTRFTSWFNRVTQRWESLPKGYTTDPPPASNRLGEVEEWWEEATRVARRRAKRLAEGSVGCSEDDEAESGESADSGDGPESGVGAEPGDGEEAESGNETKPEHEAEAGHEAERRQEAESTRHRGQPAHIIHAKQHPQVQCIPDDEPDAEGNSQLEDGGHGYIESSLTPSDYSQSRKAEKLQLDHARKNRGLDYDVMDTEEEEADDEMIMEEVDEQDRRRRSKGKNPLKKLSPETNSHIRRRLVKGKRPASRPSGDNNETRDEGEEFTQTLRRLVKSKPPPWMPSGDDEGSGVEGASQSPHARPVASAKALGKKRSNPAPKAKRGPFSVREMDQVKELADTIVEYCKNMGRTPESVLRKGGFNISLSHEPSWWDVWQMYLRHQSYNPEQISAAGHPWPTQASEMYKILTENLSEDELEDYRQNMLVELAESKAEVEQQEFKMTKSALKQVQDLATALGRADLDMIGVIIPRDPVANQAATVVTGNPLLQRVIEHSQADIKKLLHHLTTLLRGMASNFIVPETVDISQLLGVDVANLDANVEGSSAVPQPPPMEPREHTKASKSLAKKSKSSKADCAGPAIASASALWANFFTHCRDAQMILERWPCNEPIPGAKGWSITDISSNGINMIFTYMISKDETKELAPQIVSWSDDYMDLAEGSEDWLDIPIVTGKSESGALVVLARVRNCLPEVENAARQNDGGADCPPLLRARARSQMIEVNTLKVVKKKKTATTSTQVGRQKRKLREDAKPSGAGVQVKKPRSSDEDTQASNSHAPVISPIHSPPAKHVCRQEMPDQEADLGSQPVRNNQGGPRDGGWESQEGQHPRSTTQGSGNECGLDEGLNSRGMSQQRHIHDNAGSKRPSGSRLRGVIPWNDADVRNHNDYNVDVNMYDKDGHDAFMDEYQATSDRLHFVTIATTNHHQPPPPAIIIQTFNVQRSTVANHHNDNSATPRHQPNERTTTDLHANGHSRRFGMSTVDVPRRPDGVIVTVSNQKKGDVAVSAYNMARSLTSIQSHTLTDLYTKIHNIVVTWPYKDRFRPVPNRLRPELVKTGLVTAKDRKRPVCCGSVWFFEVSPIGRTGYGYGLRHWAPKDRTGPDFQTLTITDLHPSSRISNIMATIHDSMHHLTLVEEAVVSAPNIEDMVVRMTLMATMAEETKDSLGLALAGLDGGIQRLAMESDSQRVGCYVDDFLVRAGVSETSSMEEEN</sequence>
<evidence type="ECO:0000256" key="2">
    <source>
        <dbReference type="SAM" id="MobiDB-lite"/>
    </source>
</evidence>
<feature type="region of interest" description="Disordered" evidence="2">
    <location>
        <begin position="552"/>
        <end position="587"/>
    </location>
</feature>
<feature type="compositionally biased region" description="Acidic residues" evidence="2">
    <location>
        <begin position="1102"/>
        <end position="1122"/>
    </location>
</feature>
<proteinExistence type="predicted"/>
<feature type="region of interest" description="Disordered" evidence="2">
    <location>
        <begin position="1849"/>
        <end position="1885"/>
    </location>
</feature>
<dbReference type="PANTHER" id="PTHR13037">
    <property type="entry name" value="FORMIN"/>
    <property type="match status" value="1"/>
</dbReference>